<feature type="region of interest" description="Disordered" evidence="1">
    <location>
        <begin position="152"/>
        <end position="203"/>
    </location>
</feature>
<evidence type="ECO:0000256" key="1">
    <source>
        <dbReference type="SAM" id="MobiDB-lite"/>
    </source>
</evidence>
<name>A0A077M3R6_9MICO</name>
<evidence type="ECO:0000313" key="4">
    <source>
        <dbReference type="Proteomes" id="UP000035721"/>
    </source>
</evidence>
<comment type="caution">
    <text evidence="3">The sequence shown here is derived from an EMBL/GenBank/DDBJ whole genome shotgun (WGS) entry which is preliminary data.</text>
</comment>
<keyword evidence="4" id="KW-1185">Reference proteome</keyword>
<dbReference type="EMBL" id="CAJB01000431">
    <property type="protein sequence ID" value="CCH80476.1"/>
    <property type="molecule type" value="Genomic_DNA"/>
</dbReference>
<accession>A0A077M3R6</accession>
<proteinExistence type="predicted"/>
<sequence>MPWPVTSSRVAYENRWIRVIEDRVLTPDGRPGLFGVIEVRQPAVFVVALTDAEEVLLVEIDRHTVGPSWEVPAGGTDGEEPLVAARRELLEETGFVASSWTPIGRMEALNGVSRAPEIVFLATGLRRSAGDSTAEPHEVGDDVRAVAGTVRSTGGDVRSAGGDIRSTGDDVRAAGDEVRSTGDDVRAAGDDVRSTGDDVRATGDDVRAAGDEVRSVAFETRHADDPSDAGDAGEATDDAEIGIPPAPGALEEGISSVRAVPFTTVLSMVADGTIRDGETVAAVLYAALHLGRVR</sequence>
<gene>
    <name evidence="3" type="ORF">BN12_950019</name>
</gene>
<dbReference type="STRING" id="1194083.BN12_950019"/>
<dbReference type="InterPro" id="IPR000086">
    <property type="entry name" value="NUDIX_hydrolase_dom"/>
</dbReference>
<protein>
    <submittedName>
        <fullName evidence="3">NTP pyrophosphohydrolase (Modular protein)</fullName>
    </submittedName>
</protein>
<dbReference type="SUPFAM" id="SSF55811">
    <property type="entry name" value="Nudix"/>
    <property type="match status" value="1"/>
</dbReference>
<feature type="region of interest" description="Disordered" evidence="1">
    <location>
        <begin position="218"/>
        <end position="248"/>
    </location>
</feature>
<feature type="domain" description="Nudix hydrolase" evidence="2">
    <location>
        <begin position="40"/>
        <end position="123"/>
    </location>
</feature>
<dbReference type="InterPro" id="IPR015797">
    <property type="entry name" value="NUDIX_hydrolase-like_dom_sf"/>
</dbReference>
<organism evidence="3 4">
    <name type="scientific">Nostocoides japonicum T1-X7</name>
    <dbReference type="NCBI Taxonomy" id="1194083"/>
    <lineage>
        <taxon>Bacteria</taxon>
        <taxon>Bacillati</taxon>
        <taxon>Actinomycetota</taxon>
        <taxon>Actinomycetes</taxon>
        <taxon>Micrococcales</taxon>
        <taxon>Intrasporangiaceae</taxon>
        <taxon>Nostocoides</taxon>
    </lineage>
</organism>
<reference evidence="3 4" key="1">
    <citation type="journal article" date="2013" name="ISME J.">
        <title>A metabolic model for members of the genus Tetrasphaera involved in enhanced biological phosphorus removal.</title>
        <authorList>
            <person name="Kristiansen R."/>
            <person name="Nguyen H.T.T."/>
            <person name="Saunders A.M."/>
            <person name="Nielsen J.L."/>
            <person name="Wimmer R."/>
            <person name="Le V.Q."/>
            <person name="McIlroy S.J."/>
            <person name="Petrovski S."/>
            <person name="Seviour R.J."/>
            <person name="Calteau A."/>
            <person name="Nielsen K.L."/>
            <person name="Nielsen P.H."/>
        </authorList>
    </citation>
    <scope>NUCLEOTIDE SEQUENCE [LARGE SCALE GENOMIC DNA]</scope>
    <source>
        <strain evidence="3 4">T1-X7</strain>
    </source>
</reference>
<evidence type="ECO:0000313" key="3">
    <source>
        <dbReference type="EMBL" id="CCH80476.1"/>
    </source>
</evidence>
<dbReference type="Gene3D" id="3.90.79.10">
    <property type="entry name" value="Nucleoside Triphosphate Pyrophosphohydrolase"/>
    <property type="match status" value="1"/>
</dbReference>
<feature type="compositionally biased region" description="Basic and acidic residues" evidence="1">
    <location>
        <begin position="166"/>
        <end position="203"/>
    </location>
</feature>
<dbReference type="AlphaFoldDB" id="A0A077M3R6"/>
<dbReference type="Proteomes" id="UP000035721">
    <property type="component" value="Unassembled WGS sequence"/>
</dbReference>
<keyword evidence="3" id="KW-0378">Hydrolase</keyword>
<dbReference type="RefSeq" id="WP_327152651.1">
    <property type="nucleotide sequence ID" value="NZ_HF570958.1"/>
</dbReference>
<dbReference type="Pfam" id="PF00293">
    <property type="entry name" value="NUDIX"/>
    <property type="match status" value="1"/>
</dbReference>
<dbReference type="GO" id="GO:0016787">
    <property type="term" value="F:hydrolase activity"/>
    <property type="evidence" value="ECO:0007669"/>
    <property type="project" value="UniProtKB-KW"/>
</dbReference>
<evidence type="ECO:0000259" key="2">
    <source>
        <dbReference type="Pfam" id="PF00293"/>
    </source>
</evidence>